<feature type="compositionally biased region" description="Basic and acidic residues" evidence="1">
    <location>
        <begin position="202"/>
        <end position="219"/>
    </location>
</feature>
<evidence type="ECO:0000256" key="1">
    <source>
        <dbReference type="SAM" id="MobiDB-lite"/>
    </source>
</evidence>
<feature type="region of interest" description="Disordered" evidence="1">
    <location>
        <begin position="111"/>
        <end position="219"/>
    </location>
</feature>
<evidence type="ECO:0000313" key="2">
    <source>
        <dbReference type="EMBL" id="KAJ4336858.1"/>
    </source>
</evidence>
<organism evidence="2 3">
    <name type="scientific">Didymella glomerata</name>
    <dbReference type="NCBI Taxonomy" id="749621"/>
    <lineage>
        <taxon>Eukaryota</taxon>
        <taxon>Fungi</taxon>
        <taxon>Dikarya</taxon>
        <taxon>Ascomycota</taxon>
        <taxon>Pezizomycotina</taxon>
        <taxon>Dothideomycetes</taxon>
        <taxon>Pleosporomycetidae</taxon>
        <taxon>Pleosporales</taxon>
        <taxon>Pleosporineae</taxon>
        <taxon>Didymellaceae</taxon>
        <taxon>Didymella</taxon>
    </lineage>
</organism>
<name>A0A9W8WZA4_9PLEO</name>
<dbReference type="Proteomes" id="UP001140562">
    <property type="component" value="Unassembled WGS sequence"/>
</dbReference>
<protein>
    <submittedName>
        <fullName evidence="2">Uncharacterized protein</fullName>
    </submittedName>
</protein>
<gene>
    <name evidence="2" type="ORF">N0V87_005073</name>
</gene>
<evidence type="ECO:0000313" key="3">
    <source>
        <dbReference type="Proteomes" id="UP001140562"/>
    </source>
</evidence>
<accession>A0A9W8WZA4</accession>
<comment type="caution">
    <text evidence="2">The sequence shown here is derived from an EMBL/GenBank/DDBJ whole genome shotgun (WGS) entry which is preliminary data.</text>
</comment>
<dbReference type="AlphaFoldDB" id="A0A9W8WZA4"/>
<proteinExistence type="predicted"/>
<sequence length="250" mass="27756">MNLRELPYFRKGAQLALDNTLDDYLGNPEMSLLEVIADLEDKRPIVGVVKEDWQRRCMAEGARWVGEAIVGWWEEWFGEEEGSDDNNWEDEDGNENIEEVALRAVNNVGERDEIRQRGDSMMVDDEVEQPGAEREKTGHGLGSAGLGDREISQEEVGEAAVEDGEPGDLAVSQGPILEHITSPPDKVDNSNDMVSDGAGTSEVRDGSQSDGEERRQDAKEARVVICILRLLGRWVELQLEHAAKTGQADR</sequence>
<dbReference type="EMBL" id="JAPEUV010000044">
    <property type="protein sequence ID" value="KAJ4336858.1"/>
    <property type="molecule type" value="Genomic_DNA"/>
</dbReference>
<reference evidence="2" key="1">
    <citation type="submission" date="2022-10" db="EMBL/GenBank/DDBJ databases">
        <title>Tapping the CABI collections for fungal endophytes: first genome assemblies for Collariella, Neodidymelliopsis, Ascochyta clinopodiicola, Didymella pomorum, Didymosphaeria variabile, Neocosmospora piperis and Neocucurbitaria cava.</title>
        <authorList>
            <person name="Hill R."/>
        </authorList>
    </citation>
    <scope>NUCLEOTIDE SEQUENCE</scope>
    <source>
        <strain evidence="2">IMI 360193</strain>
    </source>
</reference>
<feature type="compositionally biased region" description="Acidic residues" evidence="1">
    <location>
        <begin position="153"/>
        <end position="166"/>
    </location>
</feature>
<dbReference type="OrthoDB" id="3790485at2759"/>
<keyword evidence="3" id="KW-1185">Reference proteome</keyword>